<dbReference type="AlphaFoldDB" id="A0A4Z0YP94"/>
<protein>
    <submittedName>
        <fullName evidence="2">Uncharacterized protein</fullName>
    </submittedName>
</protein>
<gene>
    <name evidence="2" type="ORF">E0Z10_g3170</name>
</gene>
<dbReference type="OrthoDB" id="10535099at2759"/>
<reference evidence="2 3" key="1">
    <citation type="submission" date="2019-03" db="EMBL/GenBank/DDBJ databases">
        <title>Draft genome sequence of Xylaria hypoxylon DSM 108379, a ubiquitous saprotrophic-parasitic fungi on hardwood.</title>
        <authorList>
            <person name="Buettner E."/>
            <person name="Leonhardt S."/>
            <person name="Gebauer A.M."/>
            <person name="Liers C."/>
            <person name="Hofrichter M."/>
            <person name="Kellner H."/>
        </authorList>
    </citation>
    <scope>NUCLEOTIDE SEQUENCE [LARGE SCALE GENOMIC DNA]</scope>
    <source>
        <strain evidence="2 3">DSM 108379</strain>
    </source>
</reference>
<comment type="caution">
    <text evidence="2">The sequence shown here is derived from an EMBL/GenBank/DDBJ whole genome shotgun (WGS) entry which is preliminary data.</text>
</comment>
<feature type="compositionally biased region" description="Polar residues" evidence="1">
    <location>
        <begin position="146"/>
        <end position="202"/>
    </location>
</feature>
<accession>A0A4Z0YP94</accession>
<evidence type="ECO:0000256" key="1">
    <source>
        <dbReference type="SAM" id="MobiDB-lite"/>
    </source>
</evidence>
<sequence length="279" mass="28922">MNSYSNGLDLLGVGNLLFASICLSTSPGTGQASRRALSTRPVVIGNTTTATPIIINDDTLATPIVINSPAVGLVSDNSSFELLPSVSSNFTAHDLPAIFITTVLEVPSLTSSNNDITTPAPTGGAATPSPTTVMVDSSIPKITIETIRTSTIGETTAPDNEGTSKGPSQPLPFSTQASPGGEVTTSGTHTMEMSSPLPSVISSDEPEVTTDVPAPFSSQINGKNEGCHTVSSTLDGYSAARLYQSLLGLQPLWRQGGGPTKFDIITVRRSEEDLAEEDD</sequence>
<evidence type="ECO:0000313" key="2">
    <source>
        <dbReference type="EMBL" id="TGJ85607.1"/>
    </source>
</evidence>
<evidence type="ECO:0000313" key="3">
    <source>
        <dbReference type="Proteomes" id="UP000297716"/>
    </source>
</evidence>
<feature type="compositionally biased region" description="Low complexity" evidence="1">
    <location>
        <begin position="117"/>
        <end position="132"/>
    </location>
</feature>
<keyword evidence="3" id="KW-1185">Reference proteome</keyword>
<organism evidence="2 3">
    <name type="scientific">Xylaria hypoxylon</name>
    <dbReference type="NCBI Taxonomy" id="37992"/>
    <lineage>
        <taxon>Eukaryota</taxon>
        <taxon>Fungi</taxon>
        <taxon>Dikarya</taxon>
        <taxon>Ascomycota</taxon>
        <taxon>Pezizomycotina</taxon>
        <taxon>Sordariomycetes</taxon>
        <taxon>Xylariomycetidae</taxon>
        <taxon>Xylariales</taxon>
        <taxon>Xylariaceae</taxon>
        <taxon>Xylaria</taxon>
    </lineage>
</organism>
<dbReference type="EMBL" id="SKBN01000042">
    <property type="protein sequence ID" value="TGJ85607.1"/>
    <property type="molecule type" value="Genomic_DNA"/>
</dbReference>
<proteinExistence type="predicted"/>
<feature type="region of interest" description="Disordered" evidence="1">
    <location>
        <begin position="111"/>
        <end position="209"/>
    </location>
</feature>
<dbReference type="Proteomes" id="UP000297716">
    <property type="component" value="Unassembled WGS sequence"/>
</dbReference>
<name>A0A4Z0YP94_9PEZI</name>